<dbReference type="PANTHER" id="PTHR44366:SF1">
    <property type="entry name" value="UDP-N-ACETYLGLUCOSAMINE--PEPTIDE N-ACETYLGLUCOSAMINYLTRANSFERASE 110 KDA SUBUNIT"/>
    <property type="match status" value="1"/>
</dbReference>
<feature type="repeat" description="TPR" evidence="1">
    <location>
        <begin position="306"/>
        <end position="339"/>
    </location>
</feature>
<evidence type="ECO:0008006" key="5">
    <source>
        <dbReference type="Google" id="ProtNLM"/>
    </source>
</evidence>
<dbReference type="InterPro" id="IPR037919">
    <property type="entry name" value="OGT"/>
</dbReference>
<dbReference type="EMBL" id="MFKF01000040">
    <property type="protein sequence ID" value="OGG56233.1"/>
    <property type="molecule type" value="Genomic_DNA"/>
</dbReference>
<reference evidence="3 4" key="1">
    <citation type="journal article" date="2016" name="Nat. Commun.">
        <title>Thousands of microbial genomes shed light on interconnected biogeochemical processes in an aquifer system.</title>
        <authorList>
            <person name="Anantharaman K."/>
            <person name="Brown C.T."/>
            <person name="Hug L.A."/>
            <person name="Sharon I."/>
            <person name="Castelle C.J."/>
            <person name="Probst A.J."/>
            <person name="Thomas B.C."/>
            <person name="Singh A."/>
            <person name="Wilkins M.J."/>
            <person name="Karaoz U."/>
            <person name="Brodie E.L."/>
            <person name="Williams K.H."/>
            <person name="Hubbard S.S."/>
            <person name="Banfield J.F."/>
        </authorList>
    </citation>
    <scope>NUCLEOTIDE SEQUENCE [LARGE SCALE GENOMIC DNA]</scope>
    <source>
        <strain evidence="4">RIFCSPLOWO2_12_FULL_64_10</strain>
    </source>
</reference>
<dbReference type="PANTHER" id="PTHR44366">
    <property type="entry name" value="UDP-N-ACETYLGLUCOSAMINE--PEPTIDE N-ACETYLGLUCOSAMINYLTRANSFERASE 110 KDA SUBUNIT"/>
    <property type="match status" value="1"/>
</dbReference>
<gene>
    <name evidence="3" type="ORF">A3F84_10210</name>
</gene>
<feature type="repeat" description="TPR" evidence="1">
    <location>
        <begin position="18"/>
        <end position="51"/>
    </location>
</feature>
<evidence type="ECO:0000256" key="2">
    <source>
        <dbReference type="SAM" id="MobiDB-lite"/>
    </source>
</evidence>
<feature type="compositionally biased region" description="Basic and acidic residues" evidence="2">
    <location>
        <begin position="145"/>
        <end position="179"/>
    </location>
</feature>
<evidence type="ECO:0000313" key="3">
    <source>
        <dbReference type="EMBL" id="OGG56233.1"/>
    </source>
</evidence>
<evidence type="ECO:0000256" key="1">
    <source>
        <dbReference type="PROSITE-ProRule" id="PRU00339"/>
    </source>
</evidence>
<dbReference type="Pfam" id="PF13432">
    <property type="entry name" value="TPR_16"/>
    <property type="match status" value="1"/>
</dbReference>
<accession>A0A1F6D470</accession>
<dbReference type="SMART" id="SM00028">
    <property type="entry name" value="TPR"/>
    <property type="match status" value="3"/>
</dbReference>
<protein>
    <recommendedName>
        <fullName evidence="5">Tetratricopeptide repeat protein</fullName>
    </recommendedName>
</protein>
<sequence>MSGNLTSLERVVAKNPTSSLFARLADAYLRQGDMNRAIEICRQGLRYRPSYVSGHVVLGKSHFAAGMWEEARRAFNKALHLDPHHTVAIWYLGQIDRTMGWDDLALRNFQKARDLDPLSQSLQRAIEEILTSISSQMGQKLLDEVREEKDPAAEEGDPANRPEQPGDGRWKTEEVRSQDRPGAGMRVSSPSAPSAGRADPEKGVISRLVEEIETGLVPVAGVVGAQHAAPLQPLEEDEGLTRDDQTETTSGGDESGEATLPAAGETLPTPANRRRRSGPSRGNGAGPGGRPVRPAENGGSIWEGLPITTATLAEIYAGQGLIAQAIAIFEKVVEREPDNARAQERLNALKAQRVANTP</sequence>
<comment type="caution">
    <text evidence="3">The sequence shown here is derived from an EMBL/GenBank/DDBJ whole genome shotgun (WGS) entry which is preliminary data.</text>
</comment>
<organism evidence="3 4">
    <name type="scientific">Handelsmanbacteria sp. (strain RIFCSPLOWO2_12_FULL_64_10)</name>
    <dbReference type="NCBI Taxonomy" id="1817868"/>
    <lineage>
        <taxon>Bacteria</taxon>
        <taxon>Candidatus Handelsmaniibacteriota</taxon>
    </lineage>
</organism>
<dbReference type="AlphaFoldDB" id="A0A1F6D470"/>
<dbReference type="Gene3D" id="1.25.40.10">
    <property type="entry name" value="Tetratricopeptide repeat domain"/>
    <property type="match status" value="1"/>
</dbReference>
<feature type="region of interest" description="Disordered" evidence="2">
    <location>
        <begin position="230"/>
        <end position="297"/>
    </location>
</feature>
<evidence type="ECO:0000313" key="4">
    <source>
        <dbReference type="Proteomes" id="UP000178606"/>
    </source>
</evidence>
<dbReference type="SUPFAM" id="SSF48452">
    <property type="entry name" value="TPR-like"/>
    <property type="match status" value="1"/>
</dbReference>
<proteinExistence type="predicted"/>
<dbReference type="InterPro" id="IPR019734">
    <property type="entry name" value="TPR_rpt"/>
</dbReference>
<name>A0A1F6D470_HANXR</name>
<dbReference type="GO" id="GO:0097363">
    <property type="term" value="F:protein O-acetylglucosaminyltransferase activity"/>
    <property type="evidence" value="ECO:0007669"/>
    <property type="project" value="TreeGrafter"/>
</dbReference>
<dbReference type="Pfam" id="PF13181">
    <property type="entry name" value="TPR_8"/>
    <property type="match status" value="1"/>
</dbReference>
<feature type="region of interest" description="Disordered" evidence="2">
    <location>
        <begin position="145"/>
        <end position="201"/>
    </location>
</feature>
<keyword evidence="1" id="KW-0802">TPR repeat</keyword>
<dbReference type="GO" id="GO:0006493">
    <property type="term" value="P:protein O-linked glycosylation"/>
    <property type="evidence" value="ECO:0007669"/>
    <property type="project" value="InterPro"/>
</dbReference>
<dbReference type="Proteomes" id="UP000178606">
    <property type="component" value="Unassembled WGS sequence"/>
</dbReference>
<feature type="repeat" description="TPR" evidence="1">
    <location>
        <begin position="52"/>
        <end position="85"/>
    </location>
</feature>
<dbReference type="PROSITE" id="PS50005">
    <property type="entry name" value="TPR"/>
    <property type="match status" value="3"/>
</dbReference>
<dbReference type="InterPro" id="IPR011990">
    <property type="entry name" value="TPR-like_helical_dom_sf"/>
</dbReference>